<feature type="compositionally biased region" description="Low complexity" evidence="1">
    <location>
        <begin position="28"/>
        <end position="48"/>
    </location>
</feature>
<dbReference type="EMBL" id="JASJOU010000010">
    <property type="protein sequence ID" value="MDJ1504004.1"/>
    <property type="molecule type" value="Genomic_DNA"/>
</dbReference>
<comment type="caution">
    <text evidence="3">The sequence shown here is derived from an EMBL/GenBank/DDBJ whole genome shotgun (WGS) entry which is preliminary data.</text>
</comment>
<feature type="compositionally biased region" description="Low complexity" evidence="1">
    <location>
        <begin position="94"/>
        <end position="107"/>
    </location>
</feature>
<evidence type="ECO:0000256" key="2">
    <source>
        <dbReference type="SAM" id="SignalP"/>
    </source>
</evidence>
<gene>
    <name evidence="3" type="ORF">QNI22_25310</name>
</gene>
<evidence type="ECO:0000256" key="1">
    <source>
        <dbReference type="SAM" id="MobiDB-lite"/>
    </source>
</evidence>
<feature type="compositionally biased region" description="Basic and acidic residues" evidence="1">
    <location>
        <begin position="166"/>
        <end position="177"/>
    </location>
</feature>
<dbReference type="RefSeq" id="WP_314514849.1">
    <property type="nucleotide sequence ID" value="NZ_JASJOU010000010.1"/>
</dbReference>
<evidence type="ECO:0000313" key="4">
    <source>
        <dbReference type="Proteomes" id="UP001232063"/>
    </source>
</evidence>
<feature type="compositionally biased region" description="Basic and acidic residues" evidence="1">
    <location>
        <begin position="51"/>
        <end position="67"/>
    </location>
</feature>
<organism evidence="3 4">
    <name type="scientific">Xanthocytophaga agilis</name>
    <dbReference type="NCBI Taxonomy" id="3048010"/>
    <lineage>
        <taxon>Bacteria</taxon>
        <taxon>Pseudomonadati</taxon>
        <taxon>Bacteroidota</taxon>
        <taxon>Cytophagia</taxon>
        <taxon>Cytophagales</taxon>
        <taxon>Rhodocytophagaceae</taxon>
        <taxon>Xanthocytophaga</taxon>
    </lineage>
</organism>
<feature type="compositionally biased region" description="Basic and acidic residues" evidence="1">
    <location>
        <begin position="79"/>
        <end position="93"/>
    </location>
</feature>
<evidence type="ECO:0000313" key="3">
    <source>
        <dbReference type="EMBL" id="MDJ1504004.1"/>
    </source>
</evidence>
<keyword evidence="4" id="KW-1185">Reference proteome</keyword>
<protein>
    <submittedName>
        <fullName evidence="3">Uncharacterized protein</fullName>
    </submittedName>
</protein>
<reference evidence="3" key="1">
    <citation type="submission" date="2023-05" db="EMBL/GenBank/DDBJ databases">
        <authorList>
            <person name="Zhang X."/>
        </authorList>
    </citation>
    <scope>NUCLEOTIDE SEQUENCE</scope>
    <source>
        <strain evidence="3">BD1B2-1</strain>
    </source>
</reference>
<proteinExistence type="predicted"/>
<dbReference type="Proteomes" id="UP001232063">
    <property type="component" value="Unassembled WGS sequence"/>
</dbReference>
<accession>A0AAE3R9S2</accession>
<feature type="compositionally biased region" description="Polar residues" evidence="1">
    <location>
        <begin position="139"/>
        <end position="148"/>
    </location>
</feature>
<feature type="compositionally biased region" description="Polar residues" evidence="1">
    <location>
        <begin position="68"/>
        <end position="78"/>
    </location>
</feature>
<sequence>MKTILMIFGMGLLSFAGMAQQNSKTNEQQNKPKSTSQSSNKNQSTNNQDVNRNEDRAIGNKNDKDQTIDTSRGTGSTTPHEKTPGDRKEEAKPDPTSINPNTPNSTTAEPSRPDPSTEYNRSSNGGIGLDTMRRDPSKANMQNASAPSQKGEAVTKGRNTVPTQQTDKESDQKDPYRKGKPQYKKPIKEKPL</sequence>
<feature type="region of interest" description="Disordered" evidence="1">
    <location>
        <begin position="19"/>
        <end position="192"/>
    </location>
</feature>
<keyword evidence="2" id="KW-0732">Signal</keyword>
<feature type="signal peptide" evidence="2">
    <location>
        <begin position="1"/>
        <end position="19"/>
    </location>
</feature>
<feature type="chain" id="PRO_5042245203" evidence="2">
    <location>
        <begin position="20"/>
        <end position="192"/>
    </location>
</feature>
<name>A0AAE3R9S2_9BACT</name>
<dbReference type="AlphaFoldDB" id="A0AAE3R9S2"/>